<feature type="transmembrane region" description="Helical" evidence="6">
    <location>
        <begin position="223"/>
        <end position="243"/>
    </location>
</feature>
<dbReference type="PANTHER" id="PTHR34857">
    <property type="entry name" value="SLL0384 PROTEIN"/>
    <property type="match status" value="1"/>
</dbReference>
<keyword evidence="2" id="KW-1003">Cell membrane</keyword>
<evidence type="ECO:0000256" key="1">
    <source>
        <dbReference type="ARBA" id="ARBA00004141"/>
    </source>
</evidence>
<dbReference type="InterPro" id="IPR003339">
    <property type="entry name" value="ABC/ECF_trnsptr_transmembrane"/>
</dbReference>
<comment type="subcellular location">
    <subcellularLocation>
        <location evidence="1">Membrane</location>
        <topology evidence="1">Multi-pass membrane protein</topology>
    </subcellularLocation>
</comment>
<dbReference type="CDD" id="cd16914">
    <property type="entry name" value="EcfT"/>
    <property type="match status" value="1"/>
</dbReference>
<dbReference type="KEGG" id="vai:BU251_07705"/>
<feature type="transmembrane region" description="Helical" evidence="6">
    <location>
        <begin position="23"/>
        <end position="40"/>
    </location>
</feature>
<dbReference type="RefSeq" id="WP_128700517.1">
    <property type="nucleotide sequence ID" value="NZ_CP019384.1"/>
</dbReference>
<keyword evidence="4 6" id="KW-1133">Transmembrane helix</keyword>
<evidence type="ECO:0000313" key="7">
    <source>
        <dbReference type="EMBL" id="QAT17609.1"/>
    </source>
</evidence>
<accession>A0A410P607</accession>
<evidence type="ECO:0008006" key="9">
    <source>
        <dbReference type="Google" id="ProtNLM"/>
    </source>
</evidence>
<dbReference type="OrthoDB" id="8585740at2"/>
<keyword evidence="5 6" id="KW-0472">Membrane</keyword>
<evidence type="ECO:0000256" key="6">
    <source>
        <dbReference type="SAM" id="Phobius"/>
    </source>
</evidence>
<evidence type="ECO:0000256" key="3">
    <source>
        <dbReference type="ARBA" id="ARBA00022692"/>
    </source>
</evidence>
<proteinExistence type="predicted"/>
<dbReference type="GO" id="GO:0005886">
    <property type="term" value="C:plasma membrane"/>
    <property type="evidence" value="ECO:0007669"/>
    <property type="project" value="UniProtKB-ARBA"/>
</dbReference>
<dbReference type="PANTHER" id="PTHR34857:SF2">
    <property type="entry name" value="SLL0384 PROTEIN"/>
    <property type="match status" value="1"/>
</dbReference>
<evidence type="ECO:0000256" key="4">
    <source>
        <dbReference type="ARBA" id="ARBA00022989"/>
    </source>
</evidence>
<keyword evidence="8" id="KW-1185">Reference proteome</keyword>
<organism evidence="7 8">
    <name type="scientific">Velamenicoccus archaeovorus</name>
    <dbReference type="NCBI Taxonomy" id="1930593"/>
    <lineage>
        <taxon>Bacteria</taxon>
        <taxon>Pseudomonadati</taxon>
        <taxon>Candidatus Omnitrophota</taxon>
        <taxon>Candidatus Velamenicoccus</taxon>
    </lineage>
</organism>
<dbReference type="AlphaFoldDB" id="A0A410P607"/>
<sequence>MHHNFIDAYSHTDSFLCRRDPRVKLFVFGLFILLVLLQPSTGMRGLVFYGVLLAVVFIFSHLPLRPIAGRILTLLPFVLLTGWSMRAASGGLAVTVIKAVEAMVAVFLMVSTTPFPRLLKALEAMRCPSIVIRMLSFLYRYIYLILDEFMKMRQAQLSRTVGGRLSPGRQAKIFSSILGHLFVRSYEKGERVYLAMCARGYDGTVRVLAYPGFARTAAWADGAFLVISILIMGSLEALCLMPWK</sequence>
<dbReference type="InterPro" id="IPR051611">
    <property type="entry name" value="ECF_transporter_component"/>
</dbReference>
<reference evidence="7 8" key="1">
    <citation type="submission" date="2017-01" db="EMBL/GenBank/DDBJ databases">
        <title>First insights into the biology of 'candidatus Vampirococcus archaeovorus'.</title>
        <authorList>
            <person name="Kizina J."/>
            <person name="Jordan S."/>
            <person name="Stueber K."/>
            <person name="Reinhardt R."/>
            <person name="Harder J."/>
        </authorList>
    </citation>
    <scope>NUCLEOTIDE SEQUENCE [LARGE SCALE GENOMIC DNA]</scope>
    <source>
        <strain evidence="7 8">LiM</strain>
    </source>
</reference>
<dbReference type="EMBL" id="CP019384">
    <property type="protein sequence ID" value="QAT17609.1"/>
    <property type="molecule type" value="Genomic_DNA"/>
</dbReference>
<dbReference type="Pfam" id="PF02361">
    <property type="entry name" value="CbiQ"/>
    <property type="match status" value="1"/>
</dbReference>
<protein>
    <recommendedName>
        <fullName evidence="9">Cobalt ECF transporter T component CbiQ</fullName>
    </recommendedName>
</protein>
<name>A0A410P607_VELA1</name>
<keyword evidence="3 6" id="KW-0812">Transmembrane</keyword>
<evidence type="ECO:0000313" key="8">
    <source>
        <dbReference type="Proteomes" id="UP000287243"/>
    </source>
</evidence>
<feature type="transmembrane region" description="Helical" evidence="6">
    <location>
        <begin position="46"/>
        <end position="64"/>
    </location>
</feature>
<evidence type="ECO:0000256" key="2">
    <source>
        <dbReference type="ARBA" id="ARBA00022475"/>
    </source>
</evidence>
<gene>
    <name evidence="7" type="ORF">BU251_07705</name>
</gene>
<evidence type="ECO:0000256" key="5">
    <source>
        <dbReference type="ARBA" id="ARBA00023136"/>
    </source>
</evidence>
<dbReference type="Proteomes" id="UP000287243">
    <property type="component" value="Chromosome"/>
</dbReference>
<feature type="transmembrane region" description="Helical" evidence="6">
    <location>
        <begin position="85"/>
        <end position="110"/>
    </location>
</feature>